<proteinExistence type="inferred from homology"/>
<dbReference type="PANTHER" id="PTHR33515:SF1">
    <property type="entry name" value="RIBOSOME-BINDING FACTOR A, CHLOROPLASTIC-RELATED"/>
    <property type="match status" value="1"/>
</dbReference>
<organism evidence="3 4">
    <name type="scientific">Desulfococcus multivorans DSM 2059</name>
    <dbReference type="NCBI Taxonomy" id="1121405"/>
    <lineage>
        <taxon>Bacteria</taxon>
        <taxon>Pseudomonadati</taxon>
        <taxon>Thermodesulfobacteriota</taxon>
        <taxon>Desulfobacteria</taxon>
        <taxon>Desulfobacterales</taxon>
        <taxon>Desulfococcaceae</taxon>
        <taxon>Desulfococcus</taxon>
    </lineage>
</organism>
<accession>S7TRE2</accession>
<dbReference type="GO" id="GO:0043024">
    <property type="term" value="F:ribosomal small subunit binding"/>
    <property type="evidence" value="ECO:0007669"/>
    <property type="project" value="TreeGrafter"/>
</dbReference>
<dbReference type="Gene3D" id="3.30.300.20">
    <property type="match status" value="1"/>
</dbReference>
<comment type="similarity">
    <text evidence="2">Belongs to the RbfA family.</text>
</comment>
<evidence type="ECO:0000256" key="1">
    <source>
        <dbReference type="ARBA" id="ARBA00022517"/>
    </source>
</evidence>
<dbReference type="PROSITE" id="PS01319">
    <property type="entry name" value="RBFA"/>
    <property type="match status" value="1"/>
</dbReference>
<dbReference type="eggNOG" id="COG0858">
    <property type="taxonomic scope" value="Bacteria"/>
</dbReference>
<name>S7TRE2_DESML</name>
<evidence type="ECO:0000313" key="3">
    <source>
        <dbReference type="EMBL" id="EPR39230.1"/>
    </source>
</evidence>
<dbReference type="RefSeq" id="WP_020877491.1">
    <property type="nucleotide sequence ID" value="NZ_ATHJ01000091.1"/>
</dbReference>
<comment type="subunit">
    <text evidence="2">Monomer. Binds 30S ribosomal subunits, but not 50S ribosomal subunits or 70S ribosomes.</text>
</comment>
<dbReference type="GO" id="GO:0030490">
    <property type="term" value="P:maturation of SSU-rRNA"/>
    <property type="evidence" value="ECO:0007669"/>
    <property type="project" value="UniProtKB-UniRule"/>
</dbReference>
<dbReference type="STRING" id="897.B2D07_17665"/>
<dbReference type="InterPro" id="IPR023799">
    <property type="entry name" value="RbfA_dom_sf"/>
</dbReference>
<comment type="subcellular location">
    <subcellularLocation>
        <location evidence="2">Cytoplasm</location>
    </subcellularLocation>
</comment>
<comment type="function">
    <text evidence="2">One of several proteins that assist in the late maturation steps of the functional core of the 30S ribosomal subunit. Associates with free 30S ribosomal subunits (but not with 30S subunits that are part of 70S ribosomes or polysomes). Required for efficient processing of 16S rRNA. May interact with the 5'-terminal helix region of 16S rRNA.</text>
</comment>
<dbReference type="AlphaFoldDB" id="S7TRE2"/>
<dbReference type="Proteomes" id="UP000014977">
    <property type="component" value="Unassembled WGS sequence"/>
</dbReference>
<dbReference type="GO" id="GO:0005829">
    <property type="term" value="C:cytosol"/>
    <property type="evidence" value="ECO:0007669"/>
    <property type="project" value="TreeGrafter"/>
</dbReference>
<keyword evidence="1 2" id="KW-0690">Ribosome biogenesis</keyword>
<protein>
    <recommendedName>
        <fullName evidence="2">Ribosome-binding factor A</fullName>
    </recommendedName>
</protein>
<evidence type="ECO:0000313" key="4">
    <source>
        <dbReference type="Proteomes" id="UP000014977"/>
    </source>
</evidence>
<dbReference type="Pfam" id="PF02033">
    <property type="entry name" value="RBFA"/>
    <property type="match status" value="1"/>
</dbReference>
<dbReference type="InterPro" id="IPR020053">
    <property type="entry name" value="Ribosome-bd_factorA_CS"/>
</dbReference>
<keyword evidence="4" id="KW-1185">Reference proteome</keyword>
<dbReference type="HAMAP" id="MF_00003">
    <property type="entry name" value="RbfA"/>
    <property type="match status" value="1"/>
</dbReference>
<keyword evidence="2" id="KW-0963">Cytoplasm</keyword>
<sequence>MKPFSRADRVGELIQQVVSEILTRNIRDPRLKMATITGVKMSKDLRNAKIYFAVSGGSEKVDGALLGFNSAMGYIKRVLAGELELRYMPELKFYYDKSFDYGAHIDALLKSLNAEDGKDHSPFETE</sequence>
<evidence type="ECO:0000256" key="2">
    <source>
        <dbReference type="HAMAP-Rule" id="MF_00003"/>
    </source>
</evidence>
<reference evidence="3 4" key="1">
    <citation type="journal article" date="2013" name="Genome Announc.">
        <title>Draft genome sequences for three mercury-methylating, sulfate-reducing bacteria.</title>
        <authorList>
            <person name="Brown S.D."/>
            <person name="Hurt R.A.Jr."/>
            <person name="Gilmour C.C."/>
            <person name="Elias D.A."/>
        </authorList>
    </citation>
    <scope>NUCLEOTIDE SEQUENCE [LARGE SCALE GENOMIC DNA]</scope>
    <source>
        <strain evidence="3 4">DSM 2059</strain>
    </source>
</reference>
<dbReference type="OrthoDB" id="307788at2"/>
<comment type="caution">
    <text evidence="3">The sequence shown here is derived from an EMBL/GenBank/DDBJ whole genome shotgun (WGS) entry which is preliminary data.</text>
</comment>
<dbReference type="EMBL" id="ATHJ01000091">
    <property type="protein sequence ID" value="EPR39230.1"/>
    <property type="molecule type" value="Genomic_DNA"/>
</dbReference>
<dbReference type="InterPro" id="IPR000238">
    <property type="entry name" value="RbfA"/>
</dbReference>
<dbReference type="SUPFAM" id="SSF89919">
    <property type="entry name" value="Ribosome-binding factor A, RbfA"/>
    <property type="match status" value="1"/>
</dbReference>
<dbReference type="PANTHER" id="PTHR33515">
    <property type="entry name" value="RIBOSOME-BINDING FACTOR A, CHLOROPLASTIC-RELATED"/>
    <property type="match status" value="1"/>
</dbReference>
<dbReference type="NCBIfam" id="TIGR00082">
    <property type="entry name" value="rbfA"/>
    <property type="match status" value="1"/>
</dbReference>
<gene>
    <name evidence="2" type="primary">rbfA</name>
    <name evidence="3" type="ORF">dsmv_2734</name>
</gene>
<dbReference type="InterPro" id="IPR015946">
    <property type="entry name" value="KH_dom-like_a/b"/>
</dbReference>